<dbReference type="EMBL" id="JARJCW010000009">
    <property type="protein sequence ID" value="KAJ7220483.1"/>
    <property type="molecule type" value="Genomic_DNA"/>
</dbReference>
<gene>
    <name evidence="4" type="ORF">GGX14DRAFT_532533</name>
</gene>
<keyword evidence="1" id="KW-0479">Metal-binding</keyword>
<evidence type="ECO:0000313" key="5">
    <source>
        <dbReference type="Proteomes" id="UP001219525"/>
    </source>
</evidence>
<evidence type="ECO:0000259" key="3">
    <source>
        <dbReference type="PROSITE" id="PS50966"/>
    </source>
</evidence>
<keyword evidence="1" id="KW-0863">Zinc-finger</keyword>
<dbReference type="GO" id="GO:0008270">
    <property type="term" value="F:zinc ion binding"/>
    <property type="evidence" value="ECO:0007669"/>
    <property type="project" value="UniProtKB-KW"/>
</dbReference>
<feature type="compositionally biased region" description="Acidic residues" evidence="2">
    <location>
        <begin position="100"/>
        <end position="124"/>
    </location>
</feature>
<feature type="region of interest" description="Disordered" evidence="2">
    <location>
        <begin position="1"/>
        <end position="22"/>
    </location>
</feature>
<dbReference type="Proteomes" id="UP001219525">
    <property type="component" value="Unassembled WGS sequence"/>
</dbReference>
<evidence type="ECO:0000256" key="1">
    <source>
        <dbReference type="PROSITE-ProRule" id="PRU00325"/>
    </source>
</evidence>
<keyword evidence="1" id="KW-0862">Zinc</keyword>
<accession>A0AAD6YHJ9</accession>
<proteinExistence type="predicted"/>
<name>A0AAD6YHJ9_9AGAR</name>
<evidence type="ECO:0000313" key="4">
    <source>
        <dbReference type="EMBL" id="KAJ7220483.1"/>
    </source>
</evidence>
<dbReference type="AlphaFoldDB" id="A0AAD6YHJ9"/>
<reference evidence="4" key="1">
    <citation type="submission" date="2023-03" db="EMBL/GenBank/DDBJ databases">
        <title>Massive genome expansion in bonnet fungi (Mycena s.s.) driven by repeated elements and novel gene families across ecological guilds.</title>
        <authorList>
            <consortium name="Lawrence Berkeley National Laboratory"/>
            <person name="Harder C.B."/>
            <person name="Miyauchi S."/>
            <person name="Viragh M."/>
            <person name="Kuo A."/>
            <person name="Thoen E."/>
            <person name="Andreopoulos B."/>
            <person name="Lu D."/>
            <person name="Skrede I."/>
            <person name="Drula E."/>
            <person name="Henrissat B."/>
            <person name="Morin E."/>
            <person name="Kohler A."/>
            <person name="Barry K."/>
            <person name="LaButti K."/>
            <person name="Morin E."/>
            <person name="Salamov A."/>
            <person name="Lipzen A."/>
            <person name="Mereny Z."/>
            <person name="Hegedus B."/>
            <person name="Baldrian P."/>
            <person name="Stursova M."/>
            <person name="Weitz H."/>
            <person name="Taylor A."/>
            <person name="Grigoriev I.V."/>
            <person name="Nagy L.G."/>
            <person name="Martin F."/>
            <person name="Kauserud H."/>
        </authorList>
    </citation>
    <scope>NUCLEOTIDE SEQUENCE</scope>
    <source>
        <strain evidence="4">9144</strain>
    </source>
</reference>
<keyword evidence="5" id="KW-1185">Reference proteome</keyword>
<feature type="domain" description="SWIM-type" evidence="3">
    <location>
        <begin position="30"/>
        <end position="63"/>
    </location>
</feature>
<comment type="caution">
    <text evidence="4">The sequence shown here is derived from an EMBL/GenBank/DDBJ whole genome shotgun (WGS) entry which is preliminary data.</text>
</comment>
<feature type="region of interest" description="Disordered" evidence="2">
    <location>
        <begin position="91"/>
        <end position="126"/>
    </location>
</feature>
<evidence type="ECO:0000256" key="2">
    <source>
        <dbReference type="SAM" id="MobiDB-lite"/>
    </source>
</evidence>
<dbReference type="PROSITE" id="PS50966">
    <property type="entry name" value="ZF_SWIM"/>
    <property type="match status" value="1"/>
</dbReference>
<feature type="region of interest" description="Disordered" evidence="2">
    <location>
        <begin position="189"/>
        <end position="220"/>
    </location>
</feature>
<dbReference type="InterPro" id="IPR007527">
    <property type="entry name" value="Znf_SWIM"/>
</dbReference>
<sequence length="220" mass="24583">MPDQWAAQGAAKTGPRRPQIARTCPINPAYQTDTKKGTCTCPYLPTSRFLLCKHLVQAMQLVPPVFFLEVVRQRTAPFWVHRSLRPLSDDASASDLMDAGGDDSDADTASPDSEDEDEIVDTQADDDRRTFVEAIDENIELILDFAKGLKFQRQFRDQRMLQALERDGASFLQLARACLGKEKRLTLTRGKAPSTWDKSTSGAMFYRARPATSDEAQPGR</sequence>
<protein>
    <recommendedName>
        <fullName evidence="3">SWIM-type domain-containing protein</fullName>
    </recommendedName>
</protein>
<organism evidence="4 5">
    <name type="scientific">Mycena pura</name>
    <dbReference type="NCBI Taxonomy" id="153505"/>
    <lineage>
        <taxon>Eukaryota</taxon>
        <taxon>Fungi</taxon>
        <taxon>Dikarya</taxon>
        <taxon>Basidiomycota</taxon>
        <taxon>Agaricomycotina</taxon>
        <taxon>Agaricomycetes</taxon>
        <taxon>Agaricomycetidae</taxon>
        <taxon>Agaricales</taxon>
        <taxon>Marasmiineae</taxon>
        <taxon>Mycenaceae</taxon>
        <taxon>Mycena</taxon>
    </lineage>
</organism>